<evidence type="ECO:0000259" key="4">
    <source>
        <dbReference type="SMART" id="SM00822"/>
    </source>
</evidence>
<dbReference type="PANTHER" id="PTHR43976">
    <property type="entry name" value="SHORT CHAIN DEHYDROGENASE"/>
    <property type="match status" value="1"/>
</dbReference>
<dbReference type="GO" id="GO:0016491">
    <property type="term" value="F:oxidoreductase activity"/>
    <property type="evidence" value="ECO:0007669"/>
    <property type="project" value="UniProtKB-KW"/>
</dbReference>
<dbReference type="InterPro" id="IPR020904">
    <property type="entry name" value="Sc_DH/Rdtase_CS"/>
</dbReference>
<dbReference type="CDD" id="cd05374">
    <property type="entry name" value="17beta-HSD-like_SDR_c"/>
    <property type="match status" value="1"/>
</dbReference>
<accession>A0A917J509</accession>
<dbReference type="InterPro" id="IPR057326">
    <property type="entry name" value="KR_dom"/>
</dbReference>
<gene>
    <name evidence="5" type="ORF">GCM10011379_53080</name>
</gene>
<keyword evidence="2" id="KW-0560">Oxidoreductase</keyword>
<evidence type="ECO:0000313" key="5">
    <source>
        <dbReference type="EMBL" id="GGH81144.1"/>
    </source>
</evidence>
<dbReference type="PANTHER" id="PTHR43976:SF16">
    <property type="entry name" value="SHORT-CHAIN DEHYDROGENASE_REDUCTASE FAMILY PROTEIN"/>
    <property type="match status" value="1"/>
</dbReference>
<evidence type="ECO:0000256" key="2">
    <source>
        <dbReference type="ARBA" id="ARBA00023002"/>
    </source>
</evidence>
<dbReference type="SUPFAM" id="SSF51735">
    <property type="entry name" value="NAD(P)-binding Rossmann-fold domains"/>
    <property type="match status" value="1"/>
</dbReference>
<dbReference type="Pfam" id="PF00106">
    <property type="entry name" value="adh_short"/>
    <property type="match status" value="1"/>
</dbReference>
<evidence type="ECO:0000256" key="3">
    <source>
        <dbReference type="RuleBase" id="RU000363"/>
    </source>
</evidence>
<dbReference type="PRINTS" id="PR00080">
    <property type="entry name" value="SDRFAMILY"/>
</dbReference>
<dbReference type="InterPro" id="IPR051911">
    <property type="entry name" value="SDR_oxidoreductase"/>
</dbReference>
<dbReference type="Gene3D" id="3.40.50.720">
    <property type="entry name" value="NAD(P)-binding Rossmann-like Domain"/>
    <property type="match status" value="1"/>
</dbReference>
<reference evidence="5" key="2">
    <citation type="submission" date="2020-09" db="EMBL/GenBank/DDBJ databases">
        <authorList>
            <person name="Sun Q."/>
            <person name="Zhou Y."/>
        </authorList>
    </citation>
    <scope>NUCLEOTIDE SEQUENCE</scope>
    <source>
        <strain evidence="5">CGMCC 1.15290</strain>
    </source>
</reference>
<feature type="domain" description="Ketoreductase" evidence="4">
    <location>
        <begin position="5"/>
        <end position="185"/>
    </location>
</feature>
<keyword evidence="6" id="KW-1185">Reference proteome</keyword>
<dbReference type="RefSeq" id="WP_188958323.1">
    <property type="nucleotide sequence ID" value="NZ_BMIB01000006.1"/>
</dbReference>
<dbReference type="NCBIfam" id="NF004824">
    <property type="entry name" value="PRK06180.1"/>
    <property type="match status" value="1"/>
</dbReference>
<sequence length="278" mass="30274">MSNSKVWFITGASKGLGLSLTKQLLQQGHRVVATSRNIHDLLKAVGDNNHFLPLQVNLASDSEVAQAVKSAKEAFGRIDVVVNNAGYGIGGSVEELTDEETRDSFNINVFGTLHVIRRVMPYLREQQSGHIINISSIAGFTANTGWAVYAAAKYAIVGLSEVLSADVKSFGVKVTVVAPGAFRTSFLNPESLVMTKQPIEAYEEVRKSHARYLQMDGMQAGDPEKAAAAMIAITGEQNPPLYLLLGKDAFDRALQKTETLNKAFHEWESLTKSTDYSL</sequence>
<dbReference type="InterPro" id="IPR036291">
    <property type="entry name" value="NAD(P)-bd_dom_sf"/>
</dbReference>
<evidence type="ECO:0000256" key="1">
    <source>
        <dbReference type="ARBA" id="ARBA00006484"/>
    </source>
</evidence>
<organism evidence="5 6">
    <name type="scientific">Filimonas zeae</name>
    <dbReference type="NCBI Taxonomy" id="1737353"/>
    <lineage>
        <taxon>Bacteria</taxon>
        <taxon>Pseudomonadati</taxon>
        <taxon>Bacteroidota</taxon>
        <taxon>Chitinophagia</taxon>
        <taxon>Chitinophagales</taxon>
        <taxon>Chitinophagaceae</taxon>
        <taxon>Filimonas</taxon>
    </lineage>
</organism>
<dbReference type="PRINTS" id="PR00081">
    <property type="entry name" value="GDHRDH"/>
</dbReference>
<comment type="caution">
    <text evidence="5">The sequence shown here is derived from an EMBL/GenBank/DDBJ whole genome shotgun (WGS) entry which is preliminary data.</text>
</comment>
<dbReference type="PROSITE" id="PS00061">
    <property type="entry name" value="ADH_SHORT"/>
    <property type="match status" value="1"/>
</dbReference>
<dbReference type="Proteomes" id="UP000627292">
    <property type="component" value="Unassembled WGS sequence"/>
</dbReference>
<dbReference type="AlphaFoldDB" id="A0A917J509"/>
<comment type="similarity">
    <text evidence="1 3">Belongs to the short-chain dehydrogenases/reductases (SDR) family.</text>
</comment>
<dbReference type="SMART" id="SM00822">
    <property type="entry name" value="PKS_KR"/>
    <property type="match status" value="1"/>
</dbReference>
<name>A0A917J509_9BACT</name>
<dbReference type="InterPro" id="IPR002347">
    <property type="entry name" value="SDR_fam"/>
</dbReference>
<proteinExistence type="inferred from homology"/>
<evidence type="ECO:0000313" key="6">
    <source>
        <dbReference type="Proteomes" id="UP000627292"/>
    </source>
</evidence>
<protein>
    <submittedName>
        <fullName evidence="5">Short-chain dehydrogenase/reductase</fullName>
    </submittedName>
</protein>
<dbReference type="EMBL" id="BMIB01000006">
    <property type="protein sequence ID" value="GGH81144.1"/>
    <property type="molecule type" value="Genomic_DNA"/>
</dbReference>
<reference evidence="5" key="1">
    <citation type="journal article" date="2014" name="Int. J. Syst. Evol. Microbiol.">
        <title>Complete genome sequence of Corynebacterium casei LMG S-19264T (=DSM 44701T), isolated from a smear-ripened cheese.</title>
        <authorList>
            <consortium name="US DOE Joint Genome Institute (JGI-PGF)"/>
            <person name="Walter F."/>
            <person name="Albersmeier A."/>
            <person name="Kalinowski J."/>
            <person name="Ruckert C."/>
        </authorList>
    </citation>
    <scope>NUCLEOTIDE SEQUENCE</scope>
    <source>
        <strain evidence="5">CGMCC 1.15290</strain>
    </source>
</reference>